<evidence type="ECO:0000256" key="2">
    <source>
        <dbReference type="HAMAP-Rule" id="MF_01139"/>
    </source>
</evidence>
<dbReference type="EC" id="2.5.1.31" evidence="2"/>
<reference evidence="3" key="1">
    <citation type="journal article" date="2014" name="Int. J. Syst. Evol. Microbiol.">
        <title>Complete genome sequence of Corynebacterium casei LMG S-19264T (=DSM 44701T), isolated from a smear-ripened cheese.</title>
        <authorList>
            <consortium name="US DOE Joint Genome Institute (JGI-PGF)"/>
            <person name="Walter F."/>
            <person name="Albersmeier A."/>
            <person name="Kalinowski J."/>
            <person name="Ruckert C."/>
        </authorList>
    </citation>
    <scope>NUCLEOTIDE SEQUENCE</scope>
    <source>
        <strain evidence="3">CGMCC 1.12726</strain>
    </source>
</reference>
<feature type="binding site" evidence="2">
    <location>
        <position position="19"/>
    </location>
    <ligand>
        <name>Mg(2+)</name>
        <dbReference type="ChEBI" id="CHEBI:18420"/>
    </ligand>
</feature>
<dbReference type="HAMAP" id="MF_01139">
    <property type="entry name" value="ISPT"/>
    <property type="match status" value="1"/>
</dbReference>
<dbReference type="InterPro" id="IPR036424">
    <property type="entry name" value="UPP_synth-like_sf"/>
</dbReference>
<comment type="function">
    <text evidence="2">Catalyzes the sequential condensation of isopentenyl diphosphate (IPP) with (2E,6E)-farnesyl diphosphate (E,E-FPP) to yield (2Z,6Z,10Z,14Z,18Z,22Z,26Z,30Z,34E,38E)-undecaprenyl diphosphate (di-trans,octa-cis-UPP). UPP is the precursor of glycosyl carrier lipid in the biosynthesis of bacterial cell wall polysaccharide components such as peptidoglycan and lipopolysaccharide.</text>
</comment>
<dbReference type="GO" id="GO:0009252">
    <property type="term" value="P:peptidoglycan biosynthetic process"/>
    <property type="evidence" value="ECO:0007669"/>
    <property type="project" value="UniProtKB-UniRule"/>
</dbReference>
<dbReference type="GO" id="GO:0000287">
    <property type="term" value="F:magnesium ion binding"/>
    <property type="evidence" value="ECO:0007669"/>
    <property type="project" value="UniProtKB-UniRule"/>
</dbReference>
<comment type="cofactor">
    <cofactor evidence="2">
        <name>Mg(2+)</name>
        <dbReference type="ChEBI" id="CHEBI:18420"/>
    </cofactor>
    <text evidence="2">Binds 2 magnesium ions per subunit.</text>
</comment>
<keyword evidence="2" id="KW-0961">Cell wall biogenesis/degradation</keyword>
<proteinExistence type="inferred from homology"/>
<feature type="binding site" evidence="2">
    <location>
        <position position="68"/>
    </location>
    <ligand>
        <name>substrate</name>
    </ligand>
</feature>
<feature type="binding site" evidence="2">
    <location>
        <begin position="64"/>
        <end position="66"/>
    </location>
    <ligand>
        <name>substrate</name>
    </ligand>
</feature>
<protein>
    <recommendedName>
        <fullName evidence="2">Ditrans,polycis-undecaprenyl-diphosphate synthase ((2E,6E)-farnesyl-diphosphate specific)</fullName>
        <ecNumber evidence="2">2.5.1.31</ecNumber>
    </recommendedName>
    <alternativeName>
        <fullName evidence="2">Ditrans,polycis-undecaprenylcistransferase</fullName>
    </alternativeName>
    <alternativeName>
        <fullName evidence="2">Undecaprenyl diphosphate synthase</fullName>
        <shortName evidence="2">UDS</shortName>
    </alternativeName>
    <alternativeName>
        <fullName evidence="2">Undecaprenyl pyrophosphate synthase</fullName>
        <shortName evidence="2">UPP synthase</shortName>
    </alternativeName>
</protein>
<feature type="active site" description="Proton acceptor" evidence="2">
    <location>
        <position position="67"/>
    </location>
</feature>
<evidence type="ECO:0000313" key="3">
    <source>
        <dbReference type="EMBL" id="GGF84012.1"/>
    </source>
</evidence>
<keyword evidence="2" id="KW-0479">Metal-binding</keyword>
<feature type="binding site" evidence="2">
    <location>
        <position position="36"/>
    </location>
    <ligand>
        <name>substrate</name>
    </ligand>
</feature>
<feature type="binding site" evidence="2">
    <location>
        <position position="24"/>
    </location>
    <ligand>
        <name>substrate</name>
    </ligand>
</feature>
<dbReference type="CDD" id="cd00475">
    <property type="entry name" value="Cis_IPPS"/>
    <property type="match status" value="1"/>
</dbReference>
<feature type="binding site" evidence="2">
    <location>
        <begin position="193"/>
        <end position="195"/>
    </location>
    <ligand>
        <name>substrate</name>
    </ligand>
</feature>
<keyword evidence="2" id="KW-0573">Peptidoglycan synthesis</keyword>
<dbReference type="GO" id="GO:0071555">
    <property type="term" value="P:cell wall organization"/>
    <property type="evidence" value="ECO:0007669"/>
    <property type="project" value="UniProtKB-KW"/>
</dbReference>
<dbReference type="Pfam" id="PF01255">
    <property type="entry name" value="Prenyltransf"/>
    <property type="match status" value="1"/>
</dbReference>
<dbReference type="InterPro" id="IPR001441">
    <property type="entry name" value="UPP_synth-like"/>
</dbReference>
<dbReference type="PANTHER" id="PTHR10291">
    <property type="entry name" value="DEHYDRODOLICHYL DIPHOSPHATE SYNTHASE FAMILY MEMBER"/>
    <property type="match status" value="1"/>
</dbReference>
<feature type="active site" evidence="2">
    <location>
        <position position="19"/>
    </location>
</feature>
<accession>A0A917FJP6</accession>
<evidence type="ECO:0000313" key="4">
    <source>
        <dbReference type="Proteomes" id="UP000632858"/>
    </source>
</evidence>
<keyword evidence="2" id="KW-0460">Magnesium</keyword>
<evidence type="ECO:0000256" key="1">
    <source>
        <dbReference type="ARBA" id="ARBA00022679"/>
    </source>
</evidence>
<dbReference type="EMBL" id="BMFO01000001">
    <property type="protein sequence ID" value="GGF84012.1"/>
    <property type="molecule type" value="Genomic_DNA"/>
</dbReference>
<name>A0A917FJP6_9GAMM</name>
<comment type="caution">
    <text evidence="3">The sequence shown here is derived from an EMBL/GenBank/DDBJ whole genome shotgun (WGS) entry which is preliminary data.</text>
</comment>
<gene>
    <name evidence="2 3" type="primary">uppS</name>
    <name evidence="3" type="ORF">GCM10010960_02660</name>
</gene>
<dbReference type="PROSITE" id="PS01066">
    <property type="entry name" value="UPP_SYNTHASE"/>
    <property type="match status" value="1"/>
</dbReference>
<feature type="binding site" evidence="2">
    <location>
        <position position="206"/>
    </location>
    <ligand>
        <name>Mg(2+)</name>
        <dbReference type="ChEBI" id="CHEBI:18420"/>
    </ligand>
</feature>
<organism evidence="3 4">
    <name type="scientific">Arenimonas maotaiensis</name>
    <dbReference type="NCBI Taxonomy" id="1446479"/>
    <lineage>
        <taxon>Bacteria</taxon>
        <taxon>Pseudomonadati</taxon>
        <taxon>Pseudomonadota</taxon>
        <taxon>Gammaproteobacteria</taxon>
        <taxon>Lysobacterales</taxon>
        <taxon>Lysobacteraceae</taxon>
        <taxon>Arenimonas</taxon>
    </lineage>
</organism>
<dbReference type="AlphaFoldDB" id="A0A917FJP6"/>
<feature type="binding site" evidence="2">
    <location>
        <begin position="20"/>
        <end position="23"/>
    </location>
    <ligand>
        <name>substrate</name>
    </ligand>
</feature>
<feature type="binding site" evidence="2">
    <location>
        <position position="187"/>
    </location>
    <ligand>
        <name>substrate</name>
    </ligand>
</feature>
<dbReference type="SUPFAM" id="SSF64005">
    <property type="entry name" value="Undecaprenyl diphosphate synthase"/>
    <property type="match status" value="1"/>
</dbReference>
<comment type="subunit">
    <text evidence="2">Homodimer.</text>
</comment>
<keyword evidence="2" id="KW-0133">Cell shape</keyword>
<reference evidence="3" key="2">
    <citation type="submission" date="2020-09" db="EMBL/GenBank/DDBJ databases">
        <authorList>
            <person name="Sun Q."/>
            <person name="Zhou Y."/>
        </authorList>
    </citation>
    <scope>NUCLEOTIDE SEQUENCE</scope>
    <source>
        <strain evidence="3">CGMCC 1.12726</strain>
    </source>
</reference>
<feature type="binding site" evidence="2">
    <location>
        <position position="32"/>
    </location>
    <ligand>
        <name>substrate</name>
    </ligand>
</feature>
<keyword evidence="1 2" id="KW-0808">Transferase</keyword>
<dbReference type="Gene3D" id="3.40.1180.10">
    <property type="entry name" value="Decaprenyl diphosphate synthase-like"/>
    <property type="match status" value="1"/>
</dbReference>
<dbReference type="GO" id="GO:0008360">
    <property type="term" value="P:regulation of cell shape"/>
    <property type="evidence" value="ECO:0007669"/>
    <property type="project" value="UniProtKB-KW"/>
</dbReference>
<dbReference type="GO" id="GO:0008834">
    <property type="term" value="F:ditrans,polycis-undecaprenyl-diphosphate synthase [(2E,6E)-farnesyl-diphosphate specific] activity"/>
    <property type="evidence" value="ECO:0007669"/>
    <property type="project" value="UniProtKB-UniRule"/>
</dbReference>
<feature type="binding site" evidence="2">
    <location>
        <position position="70"/>
    </location>
    <ligand>
        <name>substrate</name>
    </ligand>
</feature>
<dbReference type="InterPro" id="IPR018520">
    <property type="entry name" value="UPP_synth-like_CS"/>
</dbReference>
<dbReference type="FunFam" id="3.40.1180.10:FF:000001">
    <property type="entry name" value="(2E,6E)-farnesyl-diphosphate-specific ditrans,polycis-undecaprenyl-diphosphate synthase"/>
    <property type="match status" value="1"/>
</dbReference>
<comment type="similarity">
    <text evidence="2">Belongs to the UPP synthase family.</text>
</comment>
<dbReference type="GO" id="GO:0005829">
    <property type="term" value="C:cytosol"/>
    <property type="evidence" value="ECO:0007669"/>
    <property type="project" value="TreeGrafter"/>
</dbReference>
<comment type="catalytic activity">
    <reaction evidence="2">
        <text>8 isopentenyl diphosphate + (2E,6E)-farnesyl diphosphate = di-trans,octa-cis-undecaprenyl diphosphate + 8 diphosphate</text>
        <dbReference type="Rhea" id="RHEA:27551"/>
        <dbReference type="ChEBI" id="CHEBI:33019"/>
        <dbReference type="ChEBI" id="CHEBI:58405"/>
        <dbReference type="ChEBI" id="CHEBI:128769"/>
        <dbReference type="ChEBI" id="CHEBI:175763"/>
        <dbReference type="EC" id="2.5.1.31"/>
    </reaction>
</comment>
<sequence>MAMPTEAARLPRHIAVIMDGNGRWAERRGSIRSVGHRAGAKAVQTAIEFCLERGIGCLTLFAFSSENWRRPEEEVGTLMKLFLRMLESEIEELHRRGVRIGFIGQRSDFPAEIREKMDWAERLTAGNDTLRLNIAGSYGGRWDIVNACRRLLAANDGAPLRAEQVTEESLGGFMALADQPEPDLLIRTGGDCRISNFLLWQMAYTEFWFTPVLWPDIDRAVLQQALDDYAGRERRFGLISAQVRGESA</sequence>
<dbReference type="NCBIfam" id="TIGR00055">
    <property type="entry name" value="uppS"/>
    <property type="match status" value="1"/>
</dbReference>
<dbReference type="PANTHER" id="PTHR10291:SF0">
    <property type="entry name" value="DEHYDRODOLICHYL DIPHOSPHATE SYNTHASE 2"/>
    <property type="match status" value="1"/>
</dbReference>
<dbReference type="GO" id="GO:0016094">
    <property type="term" value="P:polyprenol biosynthetic process"/>
    <property type="evidence" value="ECO:0007669"/>
    <property type="project" value="TreeGrafter"/>
</dbReference>
<keyword evidence="4" id="KW-1185">Reference proteome</keyword>
<dbReference type="Proteomes" id="UP000632858">
    <property type="component" value="Unassembled WGS sequence"/>
</dbReference>